<dbReference type="Proteomes" id="UP001374584">
    <property type="component" value="Unassembled WGS sequence"/>
</dbReference>
<organism evidence="2 3">
    <name type="scientific">Phaseolus coccineus</name>
    <name type="common">Scarlet runner bean</name>
    <name type="synonym">Phaseolus multiflorus</name>
    <dbReference type="NCBI Taxonomy" id="3886"/>
    <lineage>
        <taxon>Eukaryota</taxon>
        <taxon>Viridiplantae</taxon>
        <taxon>Streptophyta</taxon>
        <taxon>Embryophyta</taxon>
        <taxon>Tracheophyta</taxon>
        <taxon>Spermatophyta</taxon>
        <taxon>Magnoliopsida</taxon>
        <taxon>eudicotyledons</taxon>
        <taxon>Gunneridae</taxon>
        <taxon>Pentapetalae</taxon>
        <taxon>rosids</taxon>
        <taxon>fabids</taxon>
        <taxon>Fabales</taxon>
        <taxon>Fabaceae</taxon>
        <taxon>Papilionoideae</taxon>
        <taxon>50 kb inversion clade</taxon>
        <taxon>NPAAA clade</taxon>
        <taxon>indigoferoid/millettioid clade</taxon>
        <taxon>Phaseoleae</taxon>
        <taxon>Phaseolus</taxon>
    </lineage>
</organism>
<feature type="region of interest" description="Disordered" evidence="1">
    <location>
        <begin position="1"/>
        <end position="24"/>
    </location>
</feature>
<comment type="caution">
    <text evidence="2">The sequence shown here is derived from an EMBL/GenBank/DDBJ whole genome shotgun (WGS) entry which is preliminary data.</text>
</comment>
<proteinExistence type="predicted"/>
<gene>
    <name evidence="2" type="ORF">VNO80_17689</name>
</gene>
<dbReference type="AlphaFoldDB" id="A0AAN9MG85"/>
<name>A0AAN9MG85_PHACN</name>
<dbReference type="EMBL" id="JAYMYR010000007">
    <property type="protein sequence ID" value="KAK7352269.1"/>
    <property type="molecule type" value="Genomic_DNA"/>
</dbReference>
<sequence>MASGGDKKQLLRYRHNRVNPPPPHPSAARFLSLSLSLSEYSSTLIRRFTFDQGPAIPMYKHGLLAYCYLINQVPYWLRKPRVNI</sequence>
<protein>
    <submittedName>
        <fullName evidence="2">Uncharacterized protein</fullName>
    </submittedName>
</protein>
<accession>A0AAN9MG85</accession>
<reference evidence="2 3" key="1">
    <citation type="submission" date="2024-01" db="EMBL/GenBank/DDBJ databases">
        <title>The genomes of 5 underutilized Papilionoideae crops provide insights into root nodulation and disease resistanc.</title>
        <authorList>
            <person name="Jiang F."/>
        </authorList>
    </citation>
    <scope>NUCLEOTIDE SEQUENCE [LARGE SCALE GENOMIC DNA]</scope>
    <source>
        <strain evidence="2">JINMINGXINNONG_FW02</strain>
        <tissue evidence="2">Leaves</tissue>
    </source>
</reference>
<evidence type="ECO:0000256" key="1">
    <source>
        <dbReference type="SAM" id="MobiDB-lite"/>
    </source>
</evidence>
<evidence type="ECO:0000313" key="3">
    <source>
        <dbReference type="Proteomes" id="UP001374584"/>
    </source>
</evidence>
<keyword evidence="3" id="KW-1185">Reference proteome</keyword>
<evidence type="ECO:0000313" key="2">
    <source>
        <dbReference type="EMBL" id="KAK7352269.1"/>
    </source>
</evidence>